<dbReference type="InterPro" id="IPR009057">
    <property type="entry name" value="Homeodomain-like_sf"/>
</dbReference>
<dbReference type="Gene3D" id="3.30.420.10">
    <property type="entry name" value="Ribonuclease H-like superfamily/Ribonuclease H"/>
    <property type="match status" value="1"/>
</dbReference>
<gene>
    <name evidence="3" type="ORF">OHAE_5410</name>
</gene>
<dbReference type="Pfam" id="PF13276">
    <property type="entry name" value="HTH_21"/>
    <property type="match status" value="1"/>
</dbReference>
<protein>
    <submittedName>
        <fullName evidence="3">Mobile element protein</fullName>
    </submittedName>
</protein>
<evidence type="ECO:0000313" key="3">
    <source>
        <dbReference type="EMBL" id="SPL62342.1"/>
    </source>
</evidence>
<dbReference type="InterPro" id="IPR048020">
    <property type="entry name" value="Transpos_IS3"/>
</dbReference>
<evidence type="ECO:0000259" key="2">
    <source>
        <dbReference type="PROSITE" id="PS50994"/>
    </source>
</evidence>
<dbReference type="NCBIfam" id="NF033516">
    <property type="entry name" value="transpos_IS3"/>
    <property type="match status" value="1"/>
</dbReference>
<dbReference type="InterPro" id="IPR025948">
    <property type="entry name" value="HTH-like_dom"/>
</dbReference>
<dbReference type="Pfam" id="PF00665">
    <property type="entry name" value="rve"/>
    <property type="match status" value="1"/>
</dbReference>
<dbReference type="GO" id="GO:0015074">
    <property type="term" value="P:DNA integration"/>
    <property type="evidence" value="ECO:0007669"/>
    <property type="project" value="InterPro"/>
</dbReference>
<dbReference type="Proteomes" id="UP000246073">
    <property type="component" value="Unassembled WGS sequence"/>
</dbReference>
<dbReference type="GO" id="GO:0003676">
    <property type="term" value="F:nucleic acid binding"/>
    <property type="evidence" value="ECO:0007669"/>
    <property type="project" value="InterPro"/>
</dbReference>
<proteinExistence type="predicted"/>
<evidence type="ECO:0000313" key="4">
    <source>
        <dbReference type="Proteomes" id="UP000246073"/>
    </source>
</evidence>
<name>A0A2P9HE19_9HYPH</name>
<dbReference type="RefSeq" id="WP_109366497.1">
    <property type="nucleotide sequence ID" value="NZ_OOFM01000002.1"/>
</dbReference>
<dbReference type="PANTHER" id="PTHR46889:SF4">
    <property type="entry name" value="TRANSPOSASE INSO FOR INSERTION SEQUENCE ELEMENT IS911B-RELATED"/>
    <property type="match status" value="1"/>
</dbReference>
<feature type="domain" description="Integrase catalytic" evidence="2">
    <location>
        <begin position="344"/>
        <end position="509"/>
    </location>
</feature>
<feature type="coiled-coil region" evidence="1">
    <location>
        <begin position="179"/>
        <end position="213"/>
    </location>
</feature>
<evidence type="ECO:0000256" key="1">
    <source>
        <dbReference type="SAM" id="Coils"/>
    </source>
</evidence>
<dbReference type="EMBL" id="OOFM01000002">
    <property type="protein sequence ID" value="SPL62342.1"/>
    <property type="molecule type" value="Genomic_DNA"/>
</dbReference>
<dbReference type="InterPro" id="IPR036397">
    <property type="entry name" value="RNaseH_sf"/>
</dbReference>
<dbReference type="InterPro" id="IPR012337">
    <property type="entry name" value="RNaseH-like_sf"/>
</dbReference>
<organism evidence="3 4">
    <name type="scientific">Ochrobactrum soli</name>
    <dbReference type="NCBI Taxonomy" id="2448455"/>
    <lineage>
        <taxon>Bacteria</taxon>
        <taxon>Pseudomonadati</taxon>
        <taxon>Pseudomonadota</taxon>
        <taxon>Alphaproteobacteria</taxon>
        <taxon>Hyphomicrobiales</taxon>
        <taxon>Brucellaceae</taxon>
        <taxon>Brucella/Ochrobactrum group</taxon>
        <taxon>Ochrobactrum</taxon>
    </lineage>
</organism>
<dbReference type="AlphaFoldDB" id="A0A2P9HE19"/>
<dbReference type="SUPFAM" id="SSF53098">
    <property type="entry name" value="Ribonuclease H-like"/>
    <property type="match status" value="1"/>
</dbReference>
<sequence length="512" mass="58864">MYSYEDRMRAVALYIKLGKRPKAAIRQLGYPSKNALKGWYLEYEHHLDLRLGFAPRAPKFTQAQKEVAVEHYRTHGRCVSATMRALGYPGRATLTAWVREAFPETSKAVTGRTGRPRYPDALKKAGVVGLYNRQESAQALAEKLGVCRPTLYNWKNQLLGPEAPAIMKRKNNSPPAPERKELERQLETLQHDIQKLQLEHDLLKKANEILKKDLGVDLQLLSNREKTLLVGALKDLYQLPDLLAQLGLARSSYFYHRTRMRMSDKYLTIRQNITEIFEANRRCYGYRRLQAPLAKQSVIISEKVVQRLMKQENLIVATPKRRRYRSYLGEISPAPENLINRDFQASAPNEKWLTDITEFHIPAGKVYLSPIIDCFDGLVISWSIGTKPDAELVNTMLDAAIETVTDADNRPIVHSDRGAHYRWPGWLSRISDAQLVRSMSRKACSPDNAACEGFFGRLKTEFFYPSDWKNITLERFINEVDGYIRWYNEKRIKISLGARSPIEYRNSLGFVT</sequence>
<dbReference type="PANTHER" id="PTHR46889">
    <property type="entry name" value="TRANSPOSASE INSF FOR INSERTION SEQUENCE IS3B-RELATED"/>
    <property type="match status" value="1"/>
</dbReference>
<dbReference type="PROSITE" id="PS50994">
    <property type="entry name" value="INTEGRASE"/>
    <property type="match status" value="1"/>
</dbReference>
<accession>A0A2P9HE19</accession>
<dbReference type="InterPro" id="IPR050900">
    <property type="entry name" value="Transposase_IS3/IS150/IS904"/>
</dbReference>
<dbReference type="SUPFAM" id="SSF46689">
    <property type="entry name" value="Homeodomain-like"/>
    <property type="match status" value="1"/>
</dbReference>
<dbReference type="InterPro" id="IPR001584">
    <property type="entry name" value="Integrase_cat-core"/>
</dbReference>
<keyword evidence="1" id="KW-0175">Coiled coil</keyword>
<reference evidence="4" key="1">
    <citation type="submission" date="2017-12" db="EMBL/GenBank/DDBJ databases">
        <authorList>
            <person name="Diaz M."/>
        </authorList>
    </citation>
    <scope>NUCLEOTIDE SEQUENCE [LARGE SCALE GENOMIC DNA]</scope>
    <source>
        <strain evidence="4">FI11154</strain>
    </source>
</reference>
<dbReference type="Pfam" id="PF13333">
    <property type="entry name" value="rve_2"/>
    <property type="match status" value="1"/>
</dbReference>